<evidence type="ECO:0000256" key="3">
    <source>
        <dbReference type="ARBA" id="ARBA00022555"/>
    </source>
</evidence>
<evidence type="ECO:0000256" key="6">
    <source>
        <dbReference type="ARBA" id="ARBA00022723"/>
    </source>
</evidence>
<dbReference type="PIRSF" id="PIRSF004976">
    <property type="entry name" value="ATPase_YdaO"/>
    <property type="match status" value="1"/>
</dbReference>
<feature type="short sequence motif" description="PP-loop motif" evidence="13">
    <location>
        <begin position="64"/>
        <end position="69"/>
    </location>
</feature>
<comment type="cofactor">
    <cofactor evidence="13">
        <name>Mg(2+)</name>
        <dbReference type="ChEBI" id="CHEBI:18420"/>
    </cofactor>
</comment>
<evidence type="ECO:0000256" key="12">
    <source>
        <dbReference type="ARBA" id="ARBA00023014"/>
    </source>
</evidence>
<organism evidence="15 16">
    <name type="scientific">Parvularcula mediterranea</name>
    <dbReference type="NCBI Taxonomy" id="2732508"/>
    <lineage>
        <taxon>Bacteria</taxon>
        <taxon>Pseudomonadati</taxon>
        <taxon>Pseudomonadota</taxon>
        <taxon>Alphaproteobacteria</taxon>
        <taxon>Parvularculales</taxon>
        <taxon>Parvularculaceae</taxon>
        <taxon>Parvularcula</taxon>
    </lineage>
</organism>
<evidence type="ECO:0000256" key="5">
    <source>
        <dbReference type="ARBA" id="ARBA00022694"/>
    </source>
</evidence>
<keyword evidence="11 13" id="KW-0408">Iron</keyword>
<protein>
    <recommendedName>
        <fullName evidence="13">tRNA-cytidine(32) 2-sulfurtransferase</fullName>
        <ecNumber evidence="13">2.8.1.-</ecNumber>
    </recommendedName>
    <alternativeName>
        <fullName evidence="13">Two-thiocytidine biosynthesis protein A</fullName>
    </alternativeName>
    <alternativeName>
        <fullName evidence="13">tRNA 2-thiocytidine biosynthesis protein TtcA</fullName>
    </alternativeName>
</protein>
<keyword evidence="6 13" id="KW-0479">Metal-binding</keyword>
<comment type="subunit">
    <text evidence="13">Homodimer.</text>
</comment>
<feature type="binding site" evidence="13">
    <location>
        <position position="230"/>
    </location>
    <ligand>
        <name>[4Fe-4S] cluster</name>
        <dbReference type="ChEBI" id="CHEBI:49883"/>
    </ligand>
</feature>
<dbReference type="PANTHER" id="PTHR43686:SF1">
    <property type="entry name" value="AMINOTRAN_5 DOMAIN-CONTAINING PROTEIN"/>
    <property type="match status" value="1"/>
</dbReference>
<dbReference type="GO" id="GO:0005737">
    <property type="term" value="C:cytoplasm"/>
    <property type="evidence" value="ECO:0007669"/>
    <property type="project" value="UniProtKB-SubCell"/>
</dbReference>
<feature type="domain" description="tRNA(Ile)-lysidine/2-thiocytidine synthase N-terminal" evidence="14">
    <location>
        <begin position="58"/>
        <end position="217"/>
    </location>
</feature>
<gene>
    <name evidence="13 15" type="primary">ttcA</name>
    <name evidence="15" type="ORF">HK107_06700</name>
</gene>
<evidence type="ECO:0000259" key="14">
    <source>
        <dbReference type="Pfam" id="PF01171"/>
    </source>
</evidence>
<feature type="binding site" evidence="13">
    <location>
        <position position="139"/>
    </location>
    <ligand>
        <name>[4Fe-4S] cluster</name>
        <dbReference type="ChEBI" id="CHEBI:49883"/>
    </ligand>
</feature>
<evidence type="ECO:0000256" key="9">
    <source>
        <dbReference type="ARBA" id="ARBA00022842"/>
    </source>
</evidence>
<evidence type="ECO:0000256" key="8">
    <source>
        <dbReference type="ARBA" id="ARBA00022840"/>
    </source>
</evidence>
<name>A0A7Y3RKZ9_9PROT</name>
<dbReference type="Gene3D" id="3.40.50.620">
    <property type="entry name" value="HUPs"/>
    <property type="match status" value="1"/>
</dbReference>
<dbReference type="NCBIfam" id="NF007972">
    <property type="entry name" value="PRK10696.1"/>
    <property type="match status" value="1"/>
</dbReference>
<keyword evidence="9 13" id="KW-0460">Magnesium</keyword>
<keyword evidence="7 13" id="KW-0547">Nucleotide-binding</keyword>
<comment type="catalytic activity">
    <reaction evidence="13">
        <text>cytidine(32) in tRNA + S-sulfanyl-L-cysteinyl-[cysteine desulfurase] + AH2 + ATP = 2-thiocytidine(32) in tRNA + L-cysteinyl-[cysteine desulfurase] + A + AMP + diphosphate + H(+)</text>
        <dbReference type="Rhea" id="RHEA:57048"/>
        <dbReference type="Rhea" id="RHEA-COMP:10288"/>
        <dbReference type="Rhea" id="RHEA-COMP:12157"/>
        <dbReference type="Rhea" id="RHEA-COMP:12158"/>
        <dbReference type="Rhea" id="RHEA-COMP:14821"/>
        <dbReference type="ChEBI" id="CHEBI:13193"/>
        <dbReference type="ChEBI" id="CHEBI:15378"/>
        <dbReference type="ChEBI" id="CHEBI:17499"/>
        <dbReference type="ChEBI" id="CHEBI:29950"/>
        <dbReference type="ChEBI" id="CHEBI:30616"/>
        <dbReference type="ChEBI" id="CHEBI:33019"/>
        <dbReference type="ChEBI" id="CHEBI:61963"/>
        <dbReference type="ChEBI" id="CHEBI:82748"/>
        <dbReference type="ChEBI" id="CHEBI:141453"/>
        <dbReference type="ChEBI" id="CHEBI:456215"/>
    </reaction>
</comment>
<keyword evidence="2 13" id="KW-0963">Cytoplasm</keyword>
<keyword evidence="8 13" id="KW-0067">ATP-binding</keyword>
<comment type="subcellular location">
    <subcellularLocation>
        <location evidence="13">Cytoplasm</location>
    </subcellularLocation>
</comment>
<proteinExistence type="inferred from homology"/>
<dbReference type="HAMAP" id="MF_01850">
    <property type="entry name" value="TtcA"/>
    <property type="match status" value="1"/>
</dbReference>
<dbReference type="EMBL" id="JABFCX010000002">
    <property type="protein sequence ID" value="NNU16008.1"/>
    <property type="molecule type" value="Genomic_DNA"/>
</dbReference>
<evidence type="ECO:0000256" key="4">
    <source>
        <dbReference type="ARBA" id="ARBA00022679"/>
    </source>
</evidence>
<keyword evidence="10 13" id="KW-0694">RNA-binding</keyword>
<dbReference type="InterPro" id="IPR035107">
    <property type="entry name" value="tRNA_thiolation_TtcA_Ctu1"/>
</dbReference>
<comment type="miscellaneous">
    <text evidence="13">The thiolation reaction likely consists of two steps: a first activation step by ATP to form an adenylated intermediate of the target base of tRNA, and a second nucleophilic substitution step of the sulfur (S) atom supplied by the hydrosulfide attached to the Fe-S cluster.</text>
</comment>
<dbReference type="GO" id="GO:0016783">
    <property type="term" value="F:sulfurtransferase activity"/>
    <property type="evidence" value="ECO:0007669"/>
    <property type="project" value="UniProtKB-UniRule"/>
</dbReference>
<keyword evidence="3 13" id="KW-0820">tRNA-binding</keyword>
<reference evidence="15 16" key="1">
    <citation type="submission" date="2020-05" db="EMBL/GenBank/DDBJ databases">
        <title>Parvularcula mediterraneae sp. nov., isolated from polypropylene straw from shallow seawater of the seashore of Laganas in Zakynthos island, Greece.</title>
        <authorList>
            <person name="Szabo I."/>
            <person name="Al-Omari J."/>
            <person name="Rado J."/>
            <person name="Szerdahelyi G.S."/>
        </authorList>
    </citation>
    <scope>NUCLEOTIDE SEQUENCE [LARGE SCALE GENOMIC DNA]</scope>
    <source>
        <strain evidence="15 16">ZS-1/3</strain>
    </source>
</reference>
<comment type="function">
    <text evidence="13">Catalyzes the ATP-dependent 2-thiolation of cytidine in position 32 of tRNA, to form 2-thiocytidine (s(2)C32). The sulfur atoms are provided by the cysteine/cysteine desulfurase (IscS) system.</text>
</comment>
<keyword evidence="4 13" id="KW-0808">Transferase</keyword>
<evidence type="ECO:0000313" key="16">
    <source>
        <dbReference type="Proteomes" id="UP000536835"/>
    </source>
</evidence>
<dbReference type="SUPFAM" id="SSF52402">
    <property type="entry name" value="Adenine nucleotide alpha hydrolases-like"/>
    <property type="match status" value="1"/>
</dbReference>
<evidence type="ECO:0000313" key="15">
    <source>
        <dbReference type="EMBL" id="NNU16008.1"/>
    </source>
</evidence>
<dbReference type="GO" id="GO:0000049">
    <property type="term" value="F:tRNA binding"/>
    <property type="evidence" value="ECO:0007669"/>
    <property type="project" value="UniProtKB-KW"/>
</dbReference>
<dbReference type="GO" id="GO:0034227">
    <property type="term" value="P:tRNA thio-modification"/>
    <property type="evidence" value="ECO:0007669"/>
    <property type="project" value="UniProtKB-UniRule"/>
</dbReference>
<dbReference type="GO" id="GO:0051539">
    <property type="term" value="F:4 iron, 4 sulfur cluster binding"/>
    <property type="evidence" value="ECO:0007669"/>
    <property type="project" value="UniProtKB-UniRule"/>
</dbReference>
<dbReference type="CDD" id="cd24138">
    <property type="entry name" value="TtcA-like"/>
    <property type="match status" value="1"/>
</dbReference>
<keyword evidence="5 13" id="KW-0819">tRNA processing</keyword>
<keyword evidence="1 13" id="KW-0004">4Fe-4S</keyword>
<dbReference type="GO" id="GO:0005524">
    <property type="term" value="F:ATP binding"/>
    <property type="evidence" value="ECO:0007669"/>
    <property type="project" value="UniProtKB-UniRule"/>
</dbReference>
<comment type="cofactor">
    <cofactor evidence="13">
        <name>[4Fe-4S] cluster</name>
        <dbReference type="ChEBI" id="CHEBI:49883"/>
    </cofactor>
    <text evidence="13">Binds 1 [4Fe-4S] cluster per subunit. The cluster is chelated by three Cys residues, the fourth Fe has a free coordination site that may bind a sulfur atom transferred from the persulfide of IscS.</text>
</comment>
<feature type="binding site" evidence="13">
    <location>
        <position position="142"/>
    </location>
    <ligand>
        <name>[4Fe-4S] cluster</name>
        <dbReference type="ChEBI" id="CHEBI:49883"/>
    </ligand>
</feature>
<evidence type="ECO:0000256" key="1">
    <source>
        <dbReference type="ARBA" id="ARBA00022485"/>
    </source>
</evidence>
<sequence length="282" mass="31865">MTVIAGEAPAPKPALKVYEHAPSSVAFKKLRKRILRQTQEVVSTFGLDQLREDGTPQKWLVCLSGGKDSYGLLAALLDLQWQGGLKAELLVCNLDQMQPGFPKHVLPDYLTALGVPHKIITEDTYSIVTDKVPEGKTYCSMCSRLRRGILYRVAREEGCDAIVLGHHRDDALETFMMNLMHGGRLAAMPPALMNDEGDVKVLRPLIFTAERDLAKFSELCQFPIIPCTLCGSQDGLQRMLMKDLLDRWEEKRPGQRDVMFRALRNVRQSHLVDEKVFDFERL</sequence>
<dbReference type="EC" id="2.8.1.-" evidence="13"/>
<evidence type="ECO:0000256" key="11">
    <source>
        <dbReference type="ARBA" id="ARBA00023004"/>
    </source>
</evidence>
<keyword evidence="16" id="KW-1185">Reference proteome</keyword>
<evidence type="ECO:0000256" key="10">
    <source>
        <dbReference type="ARBA" id="ARBA00022884"/>
    </source>
</evidence>
<dbReference type="GO" id="GO:0000287">
    <property type="term" value="F:magnesium ion binding"/>
    <property type="evidence" value="ECO:0007669"/>
    <property type="project" value="UniProtKB-UniRule"/>
</dbReference>
<evidence type="ECO:0000256" key="7">
    <source>
        <dbReference type="ARBA" id="ARBA00022741"/>
    </source>
</evidence>
<dbReference type="InterPro" id="IPR014729">
    <property type="entry name" value="Rossmann-like_a/b/a_fold"/>
</dbReference>
<dbReference type="Proteomes" id="UP000536835">
    <property type="component" value="Unassembled WGS sequence"/>
</dbReference>
<keyword evidence="12 13" id="KW-0411">Iron-sulfur</keyword>
<dbReference type="AlphaFoldDB" id="A0A7Y3RKZ9"/>
<comment type="similarity">
    <text evidence="13">Belongs to the TtcA family.</text>
</comment>
<accession>A0A7Y3RKZ9</accession>
<dbReference type="InterPro" id="IPR012089">
    <property type="entry name" value="tRNA_Cyd_32_2_STrfase"/>
</dbReference>
<evidence type="ECO:0000256" key="2">
    <source>
        <dbReference type="ARBA" id="ARBA00022490"/>
    </source>
</evidence>
<dbReference type="PANTHER" id="PTHR43686">
    <property type="entry name" value="SULFURTRANSFERASE-RELATED"/>
    <property type="match status" value="1"/>
</dbReference>
<dbReference type="InterPro" id="IPR011063">
    <property type="entry name" value="TilS/TtcA_N"/>
</dbReference>
<comment type="caution">
    <text evidence="15">The sequence shown here is derived from an EMBL/GenBank/DDBJ whole genome shotgun (WGS) entry which is preliminary data.</text>
</comment>
<evidence type="ECO:0000256" key="13">
    <source>
        <dbReference type="HAMAP-Rule" id="MF_01850"/>
    </source>
</evidence>
<dbReference type="Pfam" id="PF01171">
    <property type="entry name" value="ATP_bind_3"/>
    <property type="match status" value="1"/>
</dbReference>
<comment type="pathway">
    <text evidence="13">tRNA modification.</text>
</comment>